<dbReference type="SUPFAM" id="SSF82171">
    <property type="entry name" value="DPP6 N-terminal domain-like"/>
    <property type="match status" value="1"/>
</dbReference>
<organism evidence="3 4">
    <name type="scientific">Kangiella taiwanensis</name>
    <dbReference type="NCBI Taxonomy" id="1079179"/>
    <lineage>
        <taxon>Bacteria</taxon>
        <taxon>Pseudomonadati</taxon>
        <taxon>Pseudomonadota</taxon>
        <taxon>Gammaproteobacteria</taxon>
        <taxon>Kangiellales</taxon>
        <taxon>Kangiellaceae</taxon>
        <taxon>Kangiella</taxon>
    </lineage>
</organism>
<dbReference type="Proteomes" id="UP001501294">
    <property type="component" value="Unassembled WGS sequence"/>
</dbReference>
<protein>
    <submittedName>
        <fullName evidence="3">S9 family peptidase</fullName>
    </submittedName>
</protein>
<feature type="domain" description="Peptidase S9 prolyl oligopeptidase catalytic" evidence="2">
    <location>
        <begin position="436"/>
        <end position="648"/>
    </location>
</feature>
<dbReference type="PANTHER" id="PTHR42776">
    <property type="entry name" value="SERINE PEPTIDASE S9 FAMILY MEMBER"/>
    <property type="match status" value="1"/>
</dbReference>
<dbReference type="PANTHER" id="PTHR42776:SF27">
    <property type="entry name" value="DIPEPTIDYL PEPTIDASE FAMILY MEMBER 6"/>
    <property type="match status" value="1"/>
</dbReference>
<keyword evidence="4" id="KW-1185">Reference proteome</keyword>
<accession>A0ABP8HQA3</accession>
<dbReference type="SUPFAM" id="SSF53474">
    <property type="entry name" value="alpha/beta-Hydrolases"/>
    <property type="match status" value="1"/>
</dbReference>
<dbReference type="Pfam" id="PF00326">
    <property type="entry name" value="Peptidase_S9"/>
    <property type="match status" value="1"/>
</dbReference>
<dbReference type="RefSeq" id="WP_223577594.1">
    <property type="nucleotide sequence ID" value="NZ_BAABFU010000001.1"/>
</dbReference>
<gene>
    <name evidence="3" type="ORF">GCM10023150_00590</name>
</gene>
<sequence length="649" mass="74035">MTNINRFFILAILIATSPLCISNSDDDTQEKSNEKKSIHEILFSPNTIYDYSLSPDGDKYLYTTFDGSVYKYYVKLINSDQEAVFFAKANAAWVGPSTKVEWIDNNDILGQFYKRDVGINSFIYSIKHDESGIEVAEKHLTKRTFILINPLPHIEDRAIFAKHSSDVGLNLHKVDIKAEHFPMEFRAQYRMNRGTEDVEGWLFDHSGDPIISHEIEDDITTVKQNRYGSWKTIFTSKAEQEVLPISIESNNTTLNLMISDKNASVLRKVDLESGKLLDYRYPLQRKDFSSFKFNPETGTVIAAVYVEDGIHKHEYIGEYKPELREKIIPLLDREHFNILETNVEKGVSILVTRSSDNPGAYYLYQEKENKLTKLNDIYQDLSGLSLQKSIKLVSKANDGVVTESYLLPALNASDDNKSPLIVMPHGGPIGVRDYNYFNKHAQLLSQLGYSVLMPNYRGSSGFGTEFLESGQKQWGRMIEEDIYFASQEALKTGYIDKNQVCIFGISYGGYSALMSAIKYPDFYRCAASYAGVTDLSLLYSKHQFHVDDDLKEFFVTYIGDPDTEMDQLVAYSPVYNAEKIKIPVLVAQGGNDSIVDFEHYNRMLYFLKKKGVKHESLFLPYEIHGFKKVASGVKFFKALDTFFKQSLNQ</sequence>
<dbReference type="Gene3D" id="3.40.50.1820">
    <property type="entry name" value="alpha/beta hydrolase"/>
    <property type="match status" value="1"/>
</dbReference>
<proteinExistence type="predicted"/>
<evidence type="ECO:0000259" key="2">
    <source>
        <dbReference type="Pfam" id="PF00326"/>
    </source>
</evidence>
<name>A0ABP8HQA3_9GAMM</name>
<evidence type="ECO:0000313" key="3">
    <source>
        <dbReference type="EMBL" id="GAA4342636.1"/>
    </source>
</evidence>
<dbReference type="EMBL" id="BAABFU010000001">
    <property type="protein sequence ID" value="GAA4342636.1"/>
    <property type="molecule type" value="Genomic_DNA"/>
</dbReference>
<keyword evidence="1" id="KW-0378">Hydrolase</keyword>
<dbReference type="InterPro" id="IPR001375">
    <property type="entry name" value="Peptidase_S9_cat"/>
</dbReference>
<dbReference type="InterPro" id="IPR029058">
    <property type="entry name" value="AB_hydrolase_fold"/>
</dbReference>
<reference evidence="4" key="1">
    <citation type="journal article" date="2019" name="Int. J. Syst. Evol. Microbiol.">
        <title>The Global Catalogue of Microorganisms (GCM) 10K type strain sequencing project: providing services to taxonomists for standard genome sequencing and annotation.</title>
        <authorList>
            <consortium name="The Broad Institute Genomics Platform"/>
            <consortium name="The Broad Institute Genome Sequencing Center for Infectious Disease"/>
            <person name="Wu L."/>
            <person name="Ma J."/>
        </authorList>
    </citation>
    <scope>NUCLEOTIDE SEQUENCE [LARGE SCALE GENOMIC DNA]</scope>
    <source>
        <strain evidence="4">JCM 17727</strain>
    </source>
</reference>
<evidence type="ECO:0000256" key="1">
    <source>
        <dbReference type="ARBA" id="ARBA00022801"/>
    </source>
</evidence>
<comment type="caution">
    <text evidence="3">The sequence shown here is derived from an EMBL/GenBank/DDBJ whole genome shotgun (WGS) entry which is preliminary data.</text>
</comment>
<evidence type="ECO:0000313" key="4">
    <source>
        <dbReference type="Proteomes" id="UP001501294"/>
    </source>
</evidence>